<feature type="compositionally biased region" description="Basic and acidic residues" evidence="1">
    <location>
        <begin position="103"/>
        <end position="114"/>
    </location>
</feature>
<dbReference type="AlphaFoldDB" id="A0A8E2JLC0"/>
<sequence>MSANRASSGGVRNLRAMFENQKAPSSPEPRGRSPVDSATNTQENRPTSKVRASFVPVEPTAFVGTTKGTSDGLNSPTANRRESFSISQEHGADLIEELKKTVTQEKKDRKKSLDVEEAVPEQAVEERESSIAAPEIRNQETSDTMVNLGSIMKGSAFPEPGSPLEKKAKVEEPVAKPEDTPATPVKEVEEKPASPPKDAPSETPDKPVSSVEDTEASSNTSNPKDEAVVPGGEELPPPVEALPSPAKNEEKQTEASAKVPAEAPAKASKSTTEKSKASATASQPKAKVNGTTSHAPASKTAAKPSSHKPPAISTAKENTTKPSSSKSAAIPKSPALPKTPRTPTAPSVTSPNKSPVSKLSLGQAKDQPKAPAAKANKSSLKPSTASVATSATTKPKAQPKPAAPATTKETAKETTKDTAKDTSKDTANTSPFRKPRPKSPTRPVRLPSHLTAPTASFAAKREDVVTPQPLVRRPSTAARERPPVPKPTAPTRKPAGRPSLGPQPPKRPESRQSVKGPDESFLARMTRPTASSASKTHEKVNSPPRRTASLRSKTGPGESAVAKGKRKVGEAITKAKEKISSNGTSEGSHHEEESGPGEPVAESSITTASEEGGEVAHEPVPVETAETGELVQTPNFEGETIR</sequence>
<feature type="compositionally biased region" description="Low complexity" evidence="1">
    <location>
        <begin position="321"/>
        <end position="338"/>
    </location>
</feature>
<protein>
    <submittedName>
        <fullName evidence="2">Uncharacterized protein</fullName>
    </submittedName>
</protein>
<evidence type="ECO:0000256" key="1">
    <source>
        <dbReference type="SAM" id="MobiDB-lite"/>
    </source>
</evidence>
<feature type="region of interest" description="Disordered" evidence="1">
    <location>
        <begin position="103"/>
        <end position="642"/>
    </location>
</feature>
<dbReference type="Proteomes" id="UP000250140">
    <property type="component" value="Unassembled WGS sequence"/>
</dbReference>
<evidence type="ECO:0000313" key="3">
    <source>
        <dbReference type="Proteomes" id="UP000250140"/>
    </source>
</evidence>
<gene>
    <name evidence="2" type="ORF">AOQ84DRAFT_357909</name>
</gene>
<dbReference type="OrthoDB" id="3600083at2759"/>
<feature type="region of interest" description="Disordered" evidence="1">
    <location>
        <begin position="1"/>
        <end position="90"/>
    </location>
</feature>
<feature type="compositionally biased region" description="Low complexity" evidence="1">
    <location>
        <begin position="291"/>
        <end position="311"/>
    </location>
</feature>
<feature type="compositionally biased region" description="Basic and acidic residues" evidence="1">
    <location>
        <begin position="164"/>
        <end position="179"/>
    </location>
</feature>
<feature type="compositionally biased region" description="Basic and acidic residues" evidence="1">
    <location>
        <begin position="567"/>
        <end position="579"/>
    </location>
</feature>
<proteinExistence type="predicted"/>
<dbReference type="EMBL" id="KV751142">
    <property type="protein sequence ID" value="OCL01368.1"/>
    <property type="molecule type" value="Genomic_DNA"/>
</dbReference>
<feature type="compositionally biased region" description="Polar residues" evidence="1">
    <location>
        <begin position="341"/>
        <end position="357"/>
    </location>
</feature>
<accession>A0A8E2JLC0</accession>
<feature type="compositionally biased region" description="Basic and acidic residues" evidence="1">
    <location>
        <begin position="506"/>
        <end position="518"/>
    </location>
</feature>
<keyword evidence="3" id="KW-1185">Reference proteome</keyword>
<feature type="compositionally biased region" description="Polar residues" evidence="1">
    <location>
        <begin position="66"/>
        <end position="88"/>
    </location>
</feature>
<feature type="compositionally biased region" description="Basic and acidic residues" evidence="1">
    <location>
        <begin position="409"/>
        <end position="424"/>
    </location>
</feature>
<feature type="compositionally biased region" description="Polar residues" evidence="1">
    <location>
        <begin position="36"/>
        <end position="47"/>
    </location>
</feature>
<organism evidence="2 3">
    <name type="scientific">Glonium stellatum</name>
    <dbReference type="NCBI Taxonomy" id="574774"/>
    <lineage>
        <taxon>Eukaryota</taxon>
        <taxon>Fungi</taxon>
        <taxon>Dikarya</taxon>
        <taxon>Ascomycota</taxon>
        <taxon>Pezizomycotina</taxon>
        <taxon>Dothideomycetes</taxon>
        <taxon>Pleosporomycetidae</taxon>
        <taxon>Gloniales</taxon>
        <taxon>Gloniaceae</taxon>
        <taxon>Glonium</taxon>
    </lineage>
</organism>
<reference evidence="2 3" key="1">
    <citation type="journal article" date="2016" name="Nat. Commun.">
        <title>Ectomycorrhizal ecology is imprinted in the genome of the dominant symbiotic fungus Cenococcum geophilum.</title>
        <authorList>
            <consortium name="DOE Joint Genome Institute"/>
            <person name="Peter M."/>
            <person name="Kohler A."/>
            <person name="Ohm R.A."/>
            <person name="Kuo A."/>
            <person name="Krutzmann J."/>
            <person name="Morin E."/>
            <person name="Arend M."/>
            <person name="Barry K.W."/>
            <person name="Binder M."/>
            <person name="Choi C."/>
            <person name="Clum A."/>
            <person name="Copeland A."/>
            <person name="Grisel N."/>
            <person name="Haridas S."/>
            <person name="Kipfer T."/>
            <person name="LaButti K."/>
            <person name="Lindquist E."/>
            <person name="Lipzen A."/>
            <person name="Maire R."/>
            <person name="Meier B."/>
            <person name="Mihaltcheva S."/>
            <person name="Molinier V."/>
            <person name="Murat C."/>
            <person name="Poggeler S."/>
            <person name="Quandt C.A."/>
            <person name="Sperisen C."/>
            <person name="Tritt A."/>
            <person name="Tisserant E."/>
            <person name="Crous P.W."/>
            <person name="Henrissat B."/>
            <person name="Nehls U."/>
            <person name="Egli S."/>
            <person name="Spatafora J.W."/>
            <person name="Grigoriev I.V."/>
            <person name="Martin F.M."/>
        </authorList>
    </citation>
    <scope>NUCLEOTIDE SEQUENCE [LARGE SCALE GENOMIC DNA]</scope>
    <source>
        <strain evidence="2 3">CBS 207.34</strain>
    </source>
</reference>
<evidence type="ECO:0000313" key="2">
    <source>
        <dbReference type="EMBL" id="OCL01368.1"/>
    </source>
</evidence>
<feature type="compositionally biased region" description="Low complexity" evidence="1">
    <location>
        <begin position="369"/>
        <end position="408"/>
    </location>
</feature>
<name>A0A8E2JLC0_9PEZI</name>